<dbReference type="SUPFAM" id="SSF54427">
    <property type="entry name" value="NTF2-like"/>
    <property type="match status" value="1"/>
</dbReference>
<gene>
    <name evidence="1" type="ORF">AOZ06_09855</name>
</gene>
<dbReference type="STRING" id="860235.AOZ06_09855"/>
<protein>
    <recommendedName>
        <fullName evidence="3">SnoaL-like domain-containing protein</fullName>
    </recommendedName>
</protein>
<dbReference type="KEGG" id="kphy:AOZ06_09855"/>
<name>A0A0N9HQY7_9PSEU</name>
<dbReference type="Gene3D" id="3.10.450.50">
    <property type="match status" value="1"/>
</dbReference>
<evidence type="ECO:0000313" key="1">
    <source>
        <dbReference type="EMBL" id="ALG07187.1"/>
    </source>
</evidence>
<dbReference type="EMBL" id="CP012752">
    <property type="protein sequence ID" value="ALG07187.1"/>
    <property type="molecule type" value="Genomic_DNA"/>
</dbReference>
<accession>A0A0N9HQY7</accession>
<keyword evidence="2" id="KW-1185">Reference proteome</keyword>
<organism evidence="1 2">
    <name type="scientific">Kibdelosporangium phytohabitans</name>
    <dbReference type="NCBI Taxonomy" id="860235"/>
    <lineage>
        <taxon>Bacteria</taxon>
        <taxon>Bacillati</taxon>
        <taxon>Actinomycetota</taxon>
        <taxon>Actinomycetes</taxon>
        <taxon>Pseudonocardiales</taxon>
        <taxon>Pseudonocardiaceae</taxon>
        <taxon>Kibdelosporangium</taxon>
    </lineage>
</organism>
<dbReference type="RefSeq" id="WP_054289156.1">
    <property type="nucleotide sequence ID" value="NZ_CP012752.1"/>
</dbReference>
<dbReference type="OrthoDB" id="4186450at2"/>
<proteinExistence type="predicted"/>
<dbReference type="AlphaFoldDB" id="A0A0N9HQY7"/>
<dbReference type="Proteomes" id="UP000063699">
    <property type="component" value="Chromosome"/>
</dbReference>
<evidence type="ECO:0008006" key="3">
    <source>
        <dbReference type="Google" id="ProtNLM"/>
    </source>
</evidence>
<evidence type="ECO:0000313" key="2">
    <source>
        <dbReference type="Proteomes" id="UP000063699"/>
    </source>
</evidence>
<reference evidence="1 2" key="1">
    <citation type="submission" date="2015-07" db="EMBL/GenBank/DDBJ databases">
        <title>Genome sequencing of Kibdelosporangium phytohabitans.</title>
        <authorList>
            <person name="Qin S."/>
            <person name="Xing K."/>
        </authorList>
    </citation>
    <scope>NUCLEOTIDE SEQUENCE [LARGE SCALE GENOMIC DNA]</scope>
    <source>
        <strain evidence="1 2">KLBMP1111</strain>
    </source>
</reference>
<dbReference type="InterPro" id="IPR032710">
    <property type="entry name" value="NTF2-like_dom_sf"/>
</dbReference>
<sequence>MAEIPEAVAASGTFEPSAEDVASVEAWFAKYDGHVANAELEQMADMAMFPLNIVSDSDESGNGGAAQQTREQFIESMSQVVGGAGDMKMESNRSPIFLTKQLVLVVTDATFTIEGVAQSVRYADLLVKKDGQWLFQTMVQGGWGDQLSG</sequence>